<proteinExistence type="inferred from homology"/>
<dbReference type="Proteomes" id="UP000317238">
    <property type="component" value="Unassembled WGS sequence"/>
</dbReference>
<protein>
    <submittedName>
        <fullName evidence="5">Type II secretion system protein E</fullName>
    </submittedName>
</protein>
<dbReference type="InterPro" id="IPR003593">
    <property type="entry name" value="AAA+_ATPase"/>
</dbReference>
<dbReference type="FunFam" id="3.40.50.300:FF:000398">
    <property type="entry name" value="Type IV pilus assembly ATPase PilB"/>
    <property type="match status" value="1"/>
</dbReference>
<dbReference type="GO" id="GO:0005524">
    <property type="term" value="F:ATP binding"/>
    <property type="evidence" value="ECO:0007669"/>
    <property type="project" value="UniProtKB-KW"/>
</dbReference>
<sequence length="523" mass="57275">MLLSVLPFDQLSFEDSLDRFDGDPVFLDRIPIQHARRHKIIGVRPTASGSAETSAGLLLAIGDQRSLPQCDIVARRLRTAVQPIRCDADVVAAKIDQAYAQRDRDARHLLHSIDTQRVGEPTIGTSIRPEDLLDSDRRPPVIQLVNQLLFDAVVAGASDLHIQPRDDRLQIRQRIDGVMFDVVEVPKSIQEEVISRIKVLGRMNIAEKRLPQDGRATVTLGDRNVDLRIASLPTSHSERIVIRLLDKSVRRYTLDELGMPPAMLQQWQQLISVDHGLILVTGPTGSGKSTTLYGALQTLNSSETNILTLEDPIEYQLPGISQTQINEKKGMTFASGLRSLLRQDPDVIMVGEIRDQETATMAIQASLTGHLVFSTLHTNDAASAITRMLDLGVQPYLLASSLVGSLAQRLVRTLCPHCKTTAGLTMPGGEPEPVSANGCSQCRQTGYSGRIGIFELLVVDEIIRRHIQDRSGARTIRDSAQAAGMQLLSDDGQHKIAQGLTTAQEVARVTVVNQPNADGNVVT</sequence>
<dbReference type="GO" id="GO:0005886">
    <property type="term" value="C:plasma membrane"/>
    <property type="evidence" value="ECO:0007669"/>
    <property type="project" value="TreeGrafter"/>
</dbReference>
<dbReference type="RefSeq" id="WP_231598530.1">
    <property type="nucleotide sequence ID" value="NZ_SJPL01000001.1"/>
</dbReference>
<gene>
    <name evidence="5" type="primary">epsE_4</name>
    <name evidence="5" type="ORF">Pan14r_43300</name>
</gene>
<dbReference type="SMART" id="SM00382">
    <property type="entry name" value="AAA"/>
    <property type="match status" value="1"/>
</dbReference>
<keyword evidence="6" id="KW-1185">Reference proteome</keyword>
<accession>A0A5C5YAZ7</accession>
<reference evidence="5 6" key="1">
    <citation type="submission" date="2019-02" db="EMBL/GenBank/DDBJ databases">
        <title>Deep-cultivation of Planctomycetes and their phenomic and genomic characterization uncovers novel biology.</title>
        <authorList>
            <person name="Wiegand S."/>
            <person name="Jogler M."/>
            <person name="Boedeker C."/>
            <person name="Pinto D."/>
            <person name="Vollmers J."/>
            <person name="Rivas-Marin E."/>
            <person name="Kohn T."/>
            <person name="Peeters S.H."/>
            <person name="Heuer A."/>
            <person name="Rast P."/>
            <person name="Oberbeckmann S."/>
            <person name="Bunk B."/>
            <person name="Jeske O."/>
            <person name="Meyerdierks A."/>
            <person name="Storesund J.E."/>
            <person name="Kallscheuer N."/>
            <person name="Luecker S."/>
            <person name="Lage O.M."/>
            <person name="Pohl T."/>
            <person name="Merkel B.J."/>
            <person name="Hornburger P."/>
            <person name="Mueller R.-W."/>
            <person name="Bruemmer F."/>
            <person name="Labrenz M."/>
            <person name="Spormann A.M."/>
            <person name="Op Den Camp H."/>
            <person name="Overmann J."/>
            <person name="Amann R."/>
            <person name="Jetten M.S.M."/>
            <person name="Mascher T."/>
            <person name="Medema M.H."/>
            <person name="Devos D.P."/>
            <person name="Kaster A.-K."/>
            <person name="Ovreas L."/>
            <person name="Rohde M."/>
            <person name="Galperin M.Y."/>
            <person name="Jogler C."/>
        </authorList>
    </citation>
    <scope>NUCLEOTIDE SEQUENCE [LARGE SCALE GENOMIC DNA]</scope>
    <source>
        <strain evidence="5 6">Pan14r</strain>
    </source>
</reference>
<dbReference type="PANTHER" id="PTHR30258:SF2">
    <property type="entry name" value="COMG OPERON PROTEIN 1"/>
    <property type="match status" value="1"/>
</dbReference>
<dbReference type="SUPFAM" id="SSF52540">
    <property type="entry name" value="P-loop containing nucleoside triphosphate hydrolases"/>
    <property type="match status" value="1"/>
</dbReference>
<dbReference type="PROSITE" id="PS00662">
    <property type="entry name" value="T2SP_E"/>
    <property type="match status" value="1"/>
</dbReference>
<dbReference type="EMBL" id="SJPL01000001">
    <property type="protein sequence ID" value="TWT72013.1"/>
    <property type="molecule type" value="Genomic_DNA"/>
</dbReference>
<dbReference type="PANTHER" id="PTHR30258">
    <property type="entry name" value="TYPE II SECRETION SYSTEM PROTEIN GSPE-RELATED"/>
    <property type="match status" value="1"/>
</dbReference>
<evidence type="ECO:0000256" key="1">
    <source>
        <dbReference type="ARBA" id="ARBA00006611"/>
    </source>
</evidence>
<organism evidence="5 6">
    <name type="scientific">Crateriforma conspicua</name>
    <dbReference type="NCBI Taxonomy" id="2527996"/>
    <lineage>
        <taxon>Bacteria</taxon>
        <taxon>Pseudomonadati</taxon>
        <taxon>Planctomycetota</taxon>
        <taxon>Planctomycetia</taxon>
        <taxon>Planctomycetales</taxon>
        <taxon>Planctomycetaceae</taxon>
        <taxon>Crateriforma</taxon>
    </lineage>
</organism>
<evidence type="ECO:0000313" key="5">
    <source>
        <dbReference type="EMBL" id="TWT72013.1"/>
    </source>
</evidence>
<feature type="domain" description="Bacterial type II secretion system protein E" evidence="4">
    <location>
        <begin position="341"/>
        <end position="355"/>
    </location>
</feature>
<dbReference type="Gene3D" id="3.30.450.90">
    <property type="match status" value="1"/>
</dbReference>
<dbReference type="InterPro" id="IPR027417">
    <property type="entry name" value="P-loop_NTPase"/>
</dbReference>
<dbReference type="GO" id="GO:0016887">
    <property type="term" value="F:ATP hydrolysis activity"/>
    <property type="evidence" value="ECO:0007669"/>
    <property type="project" value="TreeGrafter"/>
</dbReference>
<evidence type="ECO:0000256" key="3">
    <source>
        <dbReference type="ARBA" id="ARBA00022840"/>
    </source>
</evidence>
<evidence type="ECO:0000259" key="4">
    <source>
        <dbReference type="PROSITE" id="PS00662"/>
    </source>
</evidence>
<name>A0A5C5YAZ7_9PLAN</name>
<evidence type="ECO:0000256" key="2">
    <source>
        <dbReference type="ARBA" id="ARBA00022741"/>
    </source>
</evidence>
<keyword evidence="3" id="KW-0067">ATP-binding</keyword>
<dbReference type="Pfam" id="PF00437">
    <property type="entry name" value="T2SSE"/>
    <property type="match status" value="1"/>
</dbReference>
<evidence type="ECO:0000313" key="6">
    <source>
        <dbReference type="Proteomes" id="UP000317238"/>
    </source>
</evidence>
<comment type="caution">
    <text evidence="5">The sequence shown here is derived from an EMBL/GenBank/DDBJ whole genome shotgun (WGS) entry which is preliminary data.</text>
</comment>
<dbReference type="Gene3D" id="3.40.50.300">
    <property type="entry name" value="P-loop containing nucleotide triphosphate hydrolases"/>
    <property type="match status" value="1"/>
</dbReference>
<dbReference type="InterPro" id="IPR001482">
    <property type="entry name" value="T2SS/T4SS_dom"/>
</dbReference>
<comment type="similarity">
    <text evidence="1">Belongs to the GSP E family.</text>
</comment>
<dbReference type="AlphaFoldDB" id="A0A5C5YAZ7"/>
<dbReference type="CDD" id="cd01129">
    <property type="entry name" value="PulE-GspE-like"/>
    <property type="match status" value="1"/>
</dbReference>
<keyword evidence="2" id="KW-0547">Nucleotide-binding</keyword>